<evidence type="ECO:0000313" key="6">
    <source>
        <dbReference type="Proteomes" id="UP001372338"/>
    </source>
</evidence>
<gene>
    <name evidence="5" type="ORF">RIF29_34850</name>
</gene>
<sequence length="198" mass="21665">MGNERGASGGSSSSSSSRKGKKNNSDKPKQPQRGLGVAQLEKIRLHGQMACGGFHPSLHSPYPSNFNNNEDPRMQIAYSSTLPSSSSSFSYSSSSPTSYSPSYGFQPNIIMMGIPEYEKSSIRYGDSQPTNTARWEHANAIFENQSPAQSNMTIPFLNLQDIQDIDTRRQRSGSALSSSQNSESSDTQELDLELRLSI</sequence>
<dbReference type="InterPro" id="IPR040356">
    <property type="entry name" value="SPEAR"/>
</dbReference>
<dbReference type="PANTHER" id="PTHR33388:SF18">
    <property type="entry name" value="PROTEIN SPEAR1"/>
    <property type="match status" value="1"/>
</dbReference>
<proteinExistence type="predicted"/>
<evidence type="ECO:0000313" key="5">
    <source>
        <dbReference type="EMBL" id="KAK7251554.1"/>
    </source>
</evidence>
<name>A0AAN9E9A7_CROPI</name>
<feature type="region of interest" description="Disordered" evidence="4">
    <location>
        <begin position="1"/>
        <end position="38"/>
    </location>
</feature>
<reference evidence="5 6" key="1">
    <citation type="submission" date="2024-01" db="EMBL/GenBank/DDBJ databases">
        <title>The genomes of 5 underutilized Papilionoideae crops provide insights into root nodulation and disease resistanc.</title>
        <authorList>
            <person name="Yuan L."/>
        </authorList>
    </citation>
    <scope>NUCLEOTIDE SEQUENCE [LARGE SCALE GENOMIC DNA]</scope>
    <source>
        <strain evidence="5">ZHUSHIDOU_FW_LH</strain>
        <tissue evidence="5">Leaf</tissue>
    </source>
</reference>
<accession>A0AAN9E9A7</accession>
<feature type="region of interest" description="Disordered" evidence="4">
    <location>
        <begin position="168"/>
        <end position="198"/>
    </location>
</feature>
<dbReference type="Proteomes" id="UP001372338">
    <property type="component" value="Unassembled WGS sequence"/>
</dbReference>
<evidence type="ECO:0000256" key="1">
    <source>
        <dbReference type="ARBA" id="ARBA00022491"/>
    </source>
</evidence>
<keyword evidence="1" id="KW-0678">Repressor</keyword>
<evidence type="ECO:0000256" key="2">
    <source>
        <dbReference type="ARBA" id="ARBA00023015"/>
    </source>
</evidence>
<dbReference type="EMBL" id="JAYWIO010000007">
    <property type="protein sequence ID" value="KAK7251554.1"/>
    <property type="molecule type" value="Genomic_DNA"/>
</dbReference>
<evidence type="ECO:0000256" key="4">
    <source>
        <dbReference type="SAM" id="MobiDB-lite"/>
    </source>
</evidence>
<keyword evidence="2" id="KW-0805">Transcription regulation</keyword>
<organism evidence="5 6">
    <name type="scientific">Crotalaria pallida</name>
    <name type="common">Smooth rattlebox</name>
    <name type="synonym">Crotalaria striata</name>
    <dbReference type="NCBI Taxonomy" id="3830"/>
    <lineage>
        <taxon>Eukaryota</taxon>
        <taxon>Viridiplantae</taxon>
        <taxon>Streptophyta</taxon>
        <taxon>Embryophyta</taxon>
        <taxon>Tracheophyta</taxon>
        <taxon>Spermatophyta</taxon>
        <taxon>Magnoliopsida</taxon>
        <taxon>eudicotyledons</taxon>
        <taxon>Gunneridae</taxon>
        <taxon>Pentapetalae</taxon>
        <taxon>rosids</taxon>
        <taxon>fabids</taxon>
        <taxon>Fabales</taxon>
        <taxon>Fabaceae</taxon>
        <taxon>Papilionoideae</taxon>
        <taxon>50 kb inversion clade</taxon>
        <taxon>genistoids sensu lato</taxon>
        <taxon>core genistoids</taxon>
        <taxon>Crotalarieae</taxon>
        <taxon>Crotalaria</taxon>
    </lineage>
</organism>
<evidence type="ECO:0000256" key="3">
    <source>
        <dbReference type="ARBA" id="ARBA00023163"/>
    </source>
</evidence>
<keyword evidence="3" id="KW-0804">Transcription</keyword>
<dbReference type="AlphaFoldDB" id="A0AAN9E9A7"/>
<feature type="compositionally biased region" description="Low complexity" evidence="4">
    <location>
        <begin position="172"/>
        <end position="185"/>
    </location>
</feature>
<dbReference type="GO" id="GO:0003700">
    <property type="term" value="F:DNA-binding transcription factor activity"/>
    <property type="evidence" value="ECO:0007669"/>
    <property type="project" value="InterPro"/>
</dbReference>
<keyword evidence="6" id="KW-1185">Reference proteome</keyword>
<comment type="caution">
    <text evidence="5">The sequence shown here is derived from an EMBL/GenBank/DDBJ whole genome shotgun (WGS) entry which is preliminary data.</text>
</comment>
<dbReference type="PANTHER" id="PTHR33388">
    <property type="entry name" value="OS01G0212500 PROTEIN"/>
    <property type="match status" value="1"/>
</dbReference>
<protein>
    <submittedName>
        <fullName evidence="5">Uncharacterized protein</fullName>
    </submittedName>
</protein>